<name>A0ABS1D9S3_9PROT</name>
<protein>
    <recommendedName>
        <fullName evidence="4">Major facilitator superfamily (MFS) profile domain-containing protein</fullName>
    </recommendedName>
</protein>
<evidence type="ECO:0000313" key="2">
    <source>
        <dbReference type="EMBL" id="MBK1667105.1"/>
    </source>
</evidence>
<proteinExistence type="predicted"/>
<evidence type="ECO:0008006" key="4">
    <source>
        <dbReference type="Google" id="ProtNLM"/>
    </source>
</evidence>
<dbReference type="EMBL" id="NRRL01000004">
    <property type="protein sequence ID" value="MBK1667105.1"/>
    <property type="molecule type" value="Genomic_DNA"/>
</dbReference>
<organism evidence="2 3">
    <name type="scientific">Rhodovibrio sodomensis</name>
    <dbReference type="NCBI Taxonomy" id="1088"/>
    <lineage>
        <taxon>Bacteria</taxon>
        <taxon>Pseudomonadati</taxon>
        <taxon>Pseudomonadota</taxon>
        <taxon>Alphaproteobacteria</taxon>
        <taxon>Rhodospirillales</taxon>
        <taxon>Rhodovibrionaceae</taxon>
        <taxon>Rhodovibrio</taxon>
    </lineage>
</organism>
<keyword evidence="1" id="KW-0812">Transmembrane</keyword>
<evidence type="ECO:0000256" key="1">
    <source>
        <dbReference type="SAM" id="Phobius"/>
    </source>
</evidence>
<accession>A0ABS1D9S3</accession>
<dbReference type="Proteomes" id="UP001296873">
    <property type="component" value="Unassembled WGS sequence"/>
</dbReference>
<reference evidence="2 3" key="1">
    <citation type="journal article" date="2020" name="Microorganisms">
        <title>Osmotic Adaptation and Compatible Solute Biosynthesis of Phototrophic Bacteria as Revealed from Genome Analyses.</title>
        <authorList>
            <person name="Imhoff J.F."/>
            <person name="Rahn T."/>
            <person name="Kunzel S."/>
            <person name="Keller A."/>
            <person name="Neulinger S.C."/>
        </authorList>
    </citation>
    <scope>NUCLEOTIDE SEQUENCE [LARGE SCALE GENOMIC DNA]</scope>
    <source>
        <strain evidence="2 3">DSM 9895</strain>
    </source>
</reference>
<feature type="transmembrane region" description="Helical" evidence="1">
    <location>
        <begin position="49"/>
        <end position="74"/>
    </location>
</feature>
<keyword evidence="1" id="KW-0472">Membrane</keyword>
<comment type="caution">
    <text evidence="2">The sequence shown here is derived from an EMBL/GenBank/DDBJ whole genome shotgun (WGS) entry which is preliminary data.</text>
</comment>
<sequence length="75" mass="7635">MQWLKRLSLGAAAAVIGGLGVAVAGWITHLIVAIQVLTSSTDLATTVGYAVLLVIGIVIPPIGAVHGIGVWFGLF</sequence>
<feature type="transmembrane region" description="Helical" evidence="1">
    <location>
        <begin position="12"/>
        <end position="37"/>
    </location>
</feature>
<keyword evidence="3" id="KW-1185">Reference proteome</keyword>
<keyword evidence="1" id="KW-1133">Transmembrane helix</keyword>
<evidence type="ECO:0000313" key="3">
    <source>
        <dbReference type="Proteomes" id="UP001296873"/>
    </source>
</evidence>
<gene>
    <name evidence="2" type="ORF">CKO28_03480</name>
</gene>